<dbReference type="InterPro" id="IPR013215">
    <property type="entry name" value="Cbl-indep_Met_Synth_N"/>
</dbReference>
<dbReference type="GO" id="GO:0008652">
    <property type="term" value="P:amino acid biosynthetic process"/>
    <property type="evidence" value="ECO:0007669"/>
    <property type="project" value="InterPro"/>
</dbReference>
<evidence type="ECO:0000313" key="5">
    <source>
        <dbReference type="Proteomes" id="UP000595895"/>
    </source>
</evidence>
<dbReference type="RefSeq" id="WP_200278400.1">
    <property type="nucleotide sequence ID" value="NZ_CP066802.1"/>
</dbReference>
<dbReference type="GO" id="GO:0008270">
    <property type="term" value="F:zinc ion binding"/>
    <property type="evidence" value="ECO:0007669"/>
    <property type="project" value="InterPro"/>
</dbReference>
<feature type="region of interest" description="Disordered" evidence="2">
    <location>
        <begin position="1"/>
        <end position="20"/>
    </location>
</feature>
<keyword evidence="5" id="KW-1185">Reference proteome</keyword>
<organism evidence="4 5">
    <name type="scientific">Actinomyces weissii</name>
    <dbReference type="NCBI Taxonomy" id="675090"/>
    <lineage>
        <taxon>Bacteria</taxon>
        <taxon>Bacillati</taxon>
        <taxon>Actinomycetota</taxon>
        <taxon>Actinomycetes</taxon>
        <taxon>Actinomycetales</taxon>
        <taxon>Actinomycetaceae</taxon>
        <taxon>Actinomyces</taxon>
    </lineage>
</organism>
<dbReference type="InterPro" id="IPR038071">
    <property type="entry name" value="UROD/MetE-like_sf"/>
</dbReference>
<evidence type="ECO:0000259" key="3">
    <source>
        <dbReference type="Pfam" id="PF08267"/>
    </source>
</evidence>
<dbReference type="AlphaFoldDB" id="A0A7T7S3D1"/>
<proteinExistence type="predicted"/>
<dbReference type="PANTHER" id="PTHR30519">
    <property type="entry name" value="5-METHYLTETRAHYDROPTEROYLTRIGLUTAMATE--HOMOCYSTEINE METHYLTRANSFERASE"/>
    <property type="match status" value="1"/>
</dbReference>
<evidence type="ECO:0000256" key="1">
    <source>
        <dbReference type="ARBA" id="ARBA00022737"/>
    </source>
</evidence>
<dbReference type="KEGG" id="awe:JG540_01110"/>
<dbReference type="Pfam" id="PF08267">
    <property type="entry name" value="Meth_synt_1"/>
    <property type="match status" value="1"/>
</dbReference>
<keyword evidence="1" id="KW-0677">Repeat</keyword>
<dbReference type="Gene3D" id="3.20.20.210">
    <property type="match status" value="1"/>
</dbReference>
<protein>
    <recommendedName>
        <fullName evidence="3">Cobalamin-independent methionine synthase MetE N-terminal domain-containing protein</fullName>
    </recommendedName>
</protein>
<name>A0A7T7S3D1_9ACTO</name>
<dbReference type="EMBL" id="CP066802">
    <property type="protein sequence ID" value="QQM68487.1"/>
    <property type="molecule type" value="Genomic_DNA"/>
</dbReference>
<feature type="domain" description="Cobalamin-independent methionine synthase MetE N-terminal" evidence="3">
    <location>
        <begin position="50"/>
        <end position="381"/>
    </location>
</feature>
<feature type="compositionally biased region" description="Pro residues" evidence="2">
    <location>
        <begin position="1"/>
        <end position="12"/>
    </location>
</feature>
<reference evidence="4 5" key="1">
    <citation type="submission" date="2020-12" db="EMBL/GenBank/DDBJ databases">
        <authorList>
            <person name="Zhou J."/>
        </authorList>
    </citation>
    <scope>NUCLEOTIDE SEQUENCE [LARGE SCALE GENOMIC DNA]</scope>
    <source>
        <strain evidence="4 5">CCUG 61299</strain>
    </source>
</reference>
<sequence>MTVPSTPTPAAAPAPATGSATAAASAAAPASAPAAGSQPVVTTDQRLPAATILGYPCAGPGRELERALESYWQGALDEAGLRQQAARLRQATRAHLRDLGLHGAGVPADFTYGDQLLQVTCAFGALPRRFAGLRGTAAAGHPGTSLLGLLTAARGQGEQAALQVTTWPDAGGRYSVPELSPETLIDYVPGFGAVDPTDGPVAQVLEAAAGGEEPPRPVVVGPVTYLLLAQAADGAAAGFRPLDRLDGLLHAYGHLLADLWAAGASWAQLDEPALVDGAWDLPRTQVLDVAHRAYTWLAAITERPQLLVAAGPGPLGEALPVLARTEVEALALDLVAGPPPQPEDLARLGGRTLVAGVVSGRSASRSDLAAALGTLQALRAQLPGEARLVVATASSLQHPPHERSGDAGAAQDLRSWLAAADQKVQEVQALATALEQDRGLI</sequence>
<accession>A0A7T7S3D1</accession>
<dbReference type="Proteomes" id="UP000595895">
    <property type="component" value="Chromosome"/>
</dbReference>
<evidence type="ECO:0000256" key="2">
    <source>
        <dbReference type="SAM" id="MobiDB-lite"/>
    </source>
</evidence>
<dbReference type="SUPFAM" id="SSF51726">
    <property type="entry name" value="UROD/MetE-like"/>
    <property type="match status" value="1"/>
</dbReference>
<dbReference type="GO" id="GO:0003871">
    <property type="term" value="F:5-methyltetrahydropteroyltriglutamate-homocysteine S-methyltransferase activity"/>
    <property type="evidence" value="ECO:0007669"/>
    <property type="project" value="InterPro"/>
</dbReference>
<evidence type="ECO:0000313" key="4">
    <source>
        <dbReference type="EMBL" id="QQM68487.1"/>
    </source>
</evidence>
<gene>
    <name evidence="4" type="ORF">JG540_01110</name>
</gene>